<accession>A0A382DYQ1</accession>
<sequence>FTFSATDSVSDSTITKYEWDFSYDSAEGFYADEETTEPETSWEFDSGIYTVKVRITNEMGETDEASYSDDVEIRINYEYTDTRTIGSGQQEHLTQVYGLPARYIRATLEYDAGAAHTSDLDLYLYNASQERNPDQDESTDPDDECNECVAKNSTHDSSQREQANRIVLDYYNSTDRAWFDEVSELGDWAFVVDHERGNPEYTIKIEVIYWE</sequence>
<reference evidence="2" key="1">
    <citation type="submission" date="2018-05" db="EMBL/GenBank/DDBJ databases">
        <authorList>
            <person name="Lanie J.A."/>
            <person name="Ng W.-L."/>
            <person name="Kazmierczak K.M."/>
            <person name="Andrzejewski T.M."/>
            <person name="Davidsen T.M."/>
            <person name="Wayne K.J."/>
            <person name="Tettelin H."/>
            <person name="Glass J.I."/>
            <person name="Rusch D."/>
            <person name="Podicherti R."/>
            <person name="Tsui H.-C.T."/>
            <person name="Winkler M.E."/>
        </authorList>
    </citation>
    <scope>NUCLEOTIDE SEQUENCE</scope>
</reference>
<dbReference type="AlphaFoldDB" id="A0A382DYQ1"/>
<feature type="non-terminal residue" evidence="2">
    <location>
        <position position="1"/>
    </location>
</feature>
<feature type="compositionally biased region" description="Acidic residues" evidence="1">
    <location>
        <begin position="135"/>
        <end position="146"/>
    </location>
</feature>
<dbReference type="InterPro" id="IPR035986">
    <property type="entry name" value="PKD_dom_sf"/>
</dbReference>
<proteinExistence type="predicted"/>
<dbReference type="InterPro" id="IPR013783">
    <property type="entry name" value="Ig-like_fold"/>
</dbReference>
<name>A0A382DYQ1_9ZZZZ</name>
<organism evidence="2">
    <name type="scientific">marine metagenome</name>
    <dbReference type="NCBI Taxonomy" id="408172"/>
    <lineage>
        <taxon>unclassified sequences</taxon>
        <taxon>metagenomes</taxon>
        <taxon>ecological metagenomes</taxon>
    </lineage>
</organism>
<protein>
    <recommendedName>
        <fullName evidence="3">PKD domain-containing protein</fullName>
    </recommendedName>
</protein>
<evidence type="ECO:0000256" key="1">
    <source>
        <dbReference type="SAM" id="MobiDB-lite"/>
    </source>
</evidence>
<gene>
    <name evidence="2" type="ORF">METZ01_LOCUS195685</name>
</gene>
<feature type="region of interest" description="Disordered" evidence="1">
    <location>
        <begin position="130"/>
        <end position="161"/>
    </location>
</feature>
<evidence type="ECO:0000313" key="2">
    <source>
        <dbReference type="EMBL" id="SVB42831.1"/>
    </source>
</evidence>
<dbReference type="SUPFAM" id="SSF49299">
    <property type="entry name" value="PKD domain"/>
    <property type="match status" value="1"/>
</dbReference>
<dbReference type="Gene3D" id="2.60.40.10">
    <property type="entry name" value="Immunoglobulins"/>
    <property type="match status" value="1"/>
</dbReference>
<dbReference type="EMBL" id="UINC01041489">
    <property type="protein sequence ID" value="SVB42831.1"/>
    <property type="molecule type" value="Genomic_DNA"/>
</dbReference>
<evidence type="ECO:0008006" key="3">
    <source>
        <dbReference type="Google" id="ProtNLM"/>
    </source>
</evidence>